<keyword evidence="1" id="KW-1133">Transmembrane helix</keyword>
<dbReference type="AlphaFoldDB" id="A0A6J7J994"/>
<feature type="transmembrane region" description="Helical" evidence="1">
    <location>
        <begin position="188"/>
        <end position="206"/>
    </location>
</feature>
<feature type="transmembrane region" description="Helical" evidence="1">
    <location>
        <begin position="276"/>
        <end position="296"/>
    </location>
</feature>
<gene>
    <name evidence="3" type="ORF">UFOPK3752_00979</name>
    <name evidence="4" type="ORF">UFOPK4150_01083</name>
</gene>
<feature type="domain" description="DUF2157" evidence="2">
    <location>
        <begin position="17"/>
        <end position="123"/>
    </location>
</feature>
<keyword evidence="1" id="KW-0812">Transmembrane</keyword>
<sequence>MDSTSTRFSELDATLERLVARGVLTPAQSAEVRTAIASESKPGATPEERILIDRPTISRSTISGRLGEVAGYLGAVLVAASLVTLVAQRWEELSGPARVGLMAGLGVIAFGLGLGVALRAGVRALREHAHAARRRVTGALLALGAVLLGVAASQLVTDDAWPGLVGSAVAFALLVVAHYLAPSAITEIGTFGALLVVVGTGTNLMVPEDVRQWTGEGPPPSRWQDYLTPIGMALTGLVWAAAVAHRVTLTAMATVLGLATALIATITLAGQEMTRAGGITVLAILAVIGVVGFLVWSEWPWVGLTVGAITAGVFIIVLDSGAPAFAFLVAGIVLLAGAWVATSLGRRGPNGGRGRPTGDPRVV</sequence>
<protein>
    <submittedName>
        <fullName evidence="3">Unannotated protein</fullName>
    </submittedName>
</protein>
<feature type="transmembrane region" description="Helical" evidence="1">
    <location>
        <begin position="69"/>
        <end position="87"/>
    </location>
</feature>
<feature type="transmembrane region" description="Helical" evidence="1">
    <location>
        <begin position="226"/>
        <end position="244"/>
    </location>
</feature>
<feature type="transmembrane region" description="Helical" evidence="1">
    <location>
        <begin position="99"/>
        <end position="118"/>
    </location>
</feature>
<dbReference type="InterPro" id="IPR018677">
    <property type="entry name" value="DUF2157"/>
</dbReference>
<evidence type="ECO:0000256" key="1">
    <source>
        <dbReference type="SAM" id="Phobius"/>
    </source>
</evidence>
<feature type="transmembrane region" description="Helical" evidence="1">
    <location>
        <begin position="163"/>
        <end position="181"/>
    </location>
</feature>
<dbReference type="Pfam" id="PF09925">
    <property type="entry name" value="DUF2157"/>
    <property type="match status" value="1"/>
</dbReference>
<evidence type="ECO:0000313" key="4">
    <source>
        <dbReference type="EMBL" id="CAB5032009.1"/>
    </source>
</evidence>
<dbReference type="EMBL" id="CAFBND010000031">
    <property type="protein sequence ID" value="CAB4939686.1"/>
    <property type="molecule type" value="Genomic_DNA"/>
</dbReference>
<accession>A0A6J7J994</accession>
<evidence type="ECO:0000259" key="2">
    <source>
        <dbReference type="Pfam" id="PF09925"/>
    </source>
</evidence>
<organism evidence="3">
    <name type="scientific">freshwater metagenome</name>
    <dbReference type="NCBI Taxonomy" id="449393"/>
    <lineage>
        <taxon>unclassified sequences</taxon>
        <taxon>metagenomes</taxon>
        <taxon>ecological metagenomes</taxon>
    </lineage>
</organism>
<feature type="transmembrane region" description="Helical" evidence="1">
    <location>
        <begin position="139"/>
        <end position="157"/>
    </location>
</feature>
<feature type="transmembrane region" description="Helical" evidence="1">
    <location>
        <begin position="251"/>
        <end position="270"/>
    </location>
</feature>
<reference evidence="3" key="1">
    <citation type="submission" date="2020-05" db="EMBL/GenBank/DDBJ databases">
        <authorList>
            <person name="Chiriac C."/>
            <person name="Salcher M."/>
            <person name="Ghai R."/>
            <person name="Kavagutti S V."/>
        </authorList>
    </citation>
    <scope>NUCLEOTIDE SEQUENCE</scope>
</reference>
<proteinExistence type="predicted"/>
<dbReference type="EMBL" id="CAFBPU010000019">
    <property type="protein sequence ID" value="CAB5032009.1"/>
    <property type="molecule type" value="Genomic_DNA"/>
</dbReference>
<feature type="transmembrane region" description="Helical" evidence="1">
    <location>
        <begin position="301"/>
        <end position="318"/>
    </location>
</feature>
<keyword evidence="1" id="KW-0472">Membrane</keyword>
<name>A0A6J7J994_9ZZZZ</name>
<feature type="transmembrane region" description="Helical" evidence="1">
    <location>
        <begin position="324"/>
        <end position="345"/>
    </location>
</feature>
<evidence type="ECO:0000313" key="3">
    <source>
        <dbReference type="EMBL" id="CAB4939686.1"/>
    </source>
</evidence>